<dbReference type="InterPro" id="IPR003599">
    <property type="entry name" value="Ig_sub"/>
</dbReference>
<evidence type="ECO:0000256" key="7">
    <source>
        <dbReference type="PROSITE-ProRule" id="PRU10141"/>
    </source>
</evidence>
<dbReference type="SMART" id="SM00220">
    <property type="entry name" value="S_TKc"/>
    <property type="match status" value="1"/>
</dbReference>
<dbReference type="InterPro" id="IPR007110">
    <property type="entry name" value="Ig-like_dom"/>
</dbReference>
<sequence>MEIEVPLRDIVTDEYTSIVFECKVSDCSRRCISYKWYKDGKQIEATRRIKISYDGKWHRLEITSVITQDYGIYIILLNNNGKEIFSKANLYVREIKDMQNNDVIYISPKSWCFNASRHLRCTKVLVGNIIELEATFNAESSDEYVWYKSNRPLLPNERTIVLNDKKTTTLSILCAKETDTGIYHVVCNSEYGIASSFANVIVLNTDLDTINSSEVVPSIDEPLQEELEINEGEDVRLMCKITYDVNTVIHWCKNGITLEKQDNKVTEYYNNRYTCLRIKSASVKDGGEYSILMRDEITGHTDTSSCFLTVNHSQPDKLSSVKLRTPLLPVVTCIGSKLSLTCSFFLDDPKFYYVVWYIGHYRVERTNHRFNVVSSGGDFFLFIKQIKPGMAGEVTCELRKSLPNRTSVLINCTSTVLTIVPPAVLNNITKLNMTSKNNIYCNGNFKINIPFKNKKHALNGIQKPILSTNDTNICREELVITYCRLDDDNFYFEITNNENEESNPDYSITIYENCTNEKHPTSKVVIMEWFNTMEKNTDVNEPKLKWYKIEYGKVRDHFVEAGVSSLAMLEIKDPPLEQIIKFRISVTDSKHQADESRVCIMPAIEDSYRMNKQCEIKPMEEFNLIFTKTGDLIGCGAFGSVVLVCDKVGEFYAAKILKTRTQKKRDTAMREYELLKILRHPKLVELHSAFTAKESFILVMDYLWGGELFDRIVEEEHIKELDVVPYVRQICEALQYLHSNKIVHLDLKPENIICLSPNSRQVKIIDFGLARVLDATHVRAIYGTRDYVAPEVLNFEQLTLACDMWSLGVVTYMLLSGVMPFSGDSWPERSANITKANYNYHESAFKDISDLAKNFVDHLLILQPERRMTAGDALNHRWIIEGPPKGAKSAYMKRTRQNLKSYLANNRARWQRAGNVMIAAHRLRNAGSQRNTLDADRVSPSPTRV</sequence>
<accession>A0A6J1MQN7</accession>
<dbReference type="PANTHER" id="PTHR24342">
    <property type="entry name" value="SERINE/THREONINE-PROTEIN KINASE 17"/>
    <property type="match status" value="1"/>
</dbReference>
<dbReference type="PROSITE" id="PS00107">
    <property type="entry name" value="PROTEIN_KINASE_ATP"/>
    <property type="match status" value="1"/>
</dbReference>
<evidence type="ECO:0000256" key="3">
    <source>
        <dbReference type="ARBA" id="ARBA00022741"/>
    </source>
</evidence>
<dbReference type="AlphaFoldDB" id="A0A6J1MQN7"/>
<dbReference type="SUPFAM" id="SSF48726">
    <property type="entry name" value="Immunoglobulin"/>
    <property type="match status" value="4"/>
</dbReference>
<dbReference type="SUPFAM" id="SSF56112">
    <property type="entry name" value="Protein kinase-like (PK-like)"/>
    <property type="match status" value="1"/>
</dbReference>
<dbReference type="GO" id="GO:0005524">
    <property type="term" value="F:ATP binding"/>
    <property type="evidence" value="ECO:0007669"/>
    <property type="project" value="UniProtKB-UniRule"/>
</dbReference>
<keyword evidence="4" id="KW-0418">Kinase</keyword>
<dbReference type="GO" id="GO:0043065">
    <property type="term" value="P:positive regulation of apoptotic process"/>
    <property type="evidence" value="ECO:0007669"/>
    <property type="project" value="TreeGrafter"/>
</dbReference>
<evidence type="ECO:0000256" key="4">
    <source>
        <dbReference type="ARBA" id="ARBA00022777"/>
    </source>
</evidence>
<evidence type="ECO:0000256" key="6">
    <source>
        <dbReference type="ARBA" id="ARBA00023319"/>
    </source>
</evidence>
<dbReference type="InterPro" id="IPR000719">
    <property type="entry name" value="Prot_kinase_dom"/>
</dbReference>
<dbReference type="GO" id="GO:0005634">
    <property type="term" value="C:nucleus"/>
    <property type="evidence" value="ECO:0007669"/>
    <property type="project" value="TreeGrafter"/>
</dbReference>
<dbReference type="PROSITE" id="PS50011">
    <property type="entry name" value="PROTEIN_KINASE_DOM"/>
    <property type="match status" value="1"/>
</dbReference>
<dbReference type="GO" id="GO:0035556">
    <property type="term" value="P:intracellular signal transduction"/>
    <property type="evidence" value="ECO:0007669"/>
    <property type="project" value="TreeGrafter"/>
</dbReference>
<dbReference type="InterPro" id="IPR036179">
    <property type="entry name" value="Ig-like_dom_sf"/>
</dbReference>
<dbReference type="GeneID" id="112045838"/>
<dbReference type="CDD" id="cd00096">
    <property type="entry name" value="Ig"/>
    <property type="match status" value="1"/>
</dbReference>
<dbReference type="Pfam" id="PF07679">
    <property type="entry name" value="I-set"/>
    <property type="match status" value="3"/>
</dbReference>
<evidence type="ECO:0000259" key="9">
    <source>
        <dbReference type="PROSITE" id="PS50835"/>
    </source>
</evidence>
<dbReference type="Gene3D" id="1.10.510.10">
    <property type="entry name" value="Transferase(Phosphotransferase) domain 1"/>
    <property type="match status" value="1"/>
</dbReference>
<evidence type="ECO:0000259" key="8">
    <source>
        <dbReference type="PROSITE" id="PS50011"/>
    </source>
</evidence>
<dbReference type="RefSeq" id="XP_023937955.2">
    <property type="nucleotide sequence ID" value="XM_024082187.2"/>
</dbReference>
<dbReference type="Proteomes" id="UP001652582">
    <property type="component" value="Chromosome Z"/>
</dbReference>
<dbReference type="Pfam" id="PF00069">
    <property type="entry name" value="Pkinase"/>
    <property type="match status" value="1"/>
</dbReference>
<organism evidence="10 11">
    <name type="scientific">Bicyclus anynana</name>
    <name type="common">Squinting bush brown butterfly</name>
    <dbReference type="NCBI Taxonomy" id="110368"/>
    <lineage>
        <taxon>Eukaryota</taxon>
        <taxon>Metazoa</taxon>
        <taxon>Ecdysozoa</taxon>
        <taxon>Arthropoda</taxon>
        <taxon>Hexapoda</taxon>
        <taxon>Insecta</taxon>
        <taxon>Pterygota</taxon>
        <taxon>Neoptera</taxon>
        <taxon>Endopterygota</taxon>
        <taxon>Lepidoptera</taxon>
        <taxon>Glossata</taxon>
        <taxon>Ditrysia</taxon>
        <taxon>Papilionoidea</taxon>
        <taxon>Nymphalidae</taxon>
        <taxon>Satyrinae</taxon>
        <taxon>Satyrini</taxon>
        <taxon>Mycalesina</taxon>
        <taxon>Bicyclus</taxon>
    </lineage>
</organism>
<keyword evidence="5 7" id="KW-0067">ATP-binding</keyword>
<feature type="domain" description="Protein kinase" evidence="8">
    <location>
        <begin position="627"/>
        <end position="879"/>
    </location>
</feature>
<dbReference type="OrthoDB" id="10260894at2759"/>
<evidence type="ECO:0000313" key="10">
    <source>
        <dbReference type="Proteomes" id="UP001652582"/>
    </source>
</evidence>
<keyword evidence="1" id="KW-0723">Serine/threonine-protein kinase</keyword>
<feature type="domain" description="Ig-like" evidence="9">
    <location>
        <begin position="217"/>
        <end position="290"/>
    </location>
</feature>
<keyword evidence="10" id="KW-1185">Reference proteome</keyword>
<dbReference type="SMART" id="SM00409">
    <property type="entry name" value="IG"/>
    <property type="match status" value="4"/>
</dbReference>
<reference evidence="11" key="1">
    <citation type="submission" date="2025-08" db="UniProtKB">
        <authorList>
            <consortium name="RefSeq"/>
        </authorList>
    </citation>
    <scope>IDENTIFICATION</scope>
</reference>
<dbReference type="InterPro" id="IPR011009">
    <property type="entry name" value="Kinase-like_dom_sf"/>
</dbReference>
<dbReference type="KEGG" id="bany:112045838"/>
<keyword evidence="2" id="KW-0808">Transferase</keyword>
<dbReference type="PANTHER" id="PTHR24342:SF20">
    <property type="entry name" value="MYOSIN LIGHT CHAIN KINASE, SMOOTH MUSCLE"/>
    <property type="match status" value="1"/>
</dbReference>
<keyword evidence="6" id="KW-0393">Immunoglobulin domain</keyword>
<evidence type="ECO:0000256" key="2">
    <source>
        <dbReference type="ARBA" id="ARBA00022679"/>
    </source>
</evidence>
<evidence type="ECO:0000256" key="5">
    <source>
        <dbReference type="ARBA" id="ARBA00022840"/>
    </source>
</evidence>
<dbReference type="InterPro" id="IPR013783">
    <property type="entry name" value="Ig-like_fold"/>
</dbReference>
<name>A0A6J1MQN7_BICAN</name>
<dbReference type="InterPro" id="IPR008271">
    <property type="entry name" value="Ser/Thr_kinase_AS"/>
</dbReference>
<dbReference type="GO" id="GO:0004674">
    <property type="term" value="F:protein serine/threonine kinase activity"/>
    <property type="evidence" value="ECO:0007669"/>
    <property type="project" value="UniProtKB-KW"/>
</dbReference>
<dbReference type="PROSITE" id="PS50835">
    <property type="entry name" value="IG_LIKE"/>
    <property type="match status" value="1"/>
</dbReference>
<dbReference type="PROSITE" id="PS00108">
    <property type="entry name" value="PROTEIN_KINASE_ST"/>
    <property type="match status" value="1"/>
</dbReference>
<evidence type="ECO:0000256" key="1">
    <source>
        <dbReference type="ARBA" id="ARBA00022527"/>
    </source>
</evidence>
<dbReference type="InterPro" id="IPR017441">
    <property type="entry name" value="Protein_kinase_ATP_BS"/>
</dbReference>
<dbReference type="Gene3D" id="3.30.200.20">
    <property type="entry name" value="Phosphorylase Kinase, domain 1"/>
    <property type="match status" value="1"/>
</dbReference>
<evidence type="ECO:0000313" key="11">
    <source>
        <dbReference type="RefSeq" id="XP_023937955.2"/>
    </source>
</evidence>
<feature type="binding site" evidence="7">
    <location>
        <position position="655"/>
    </location>
    <ligand>
        <name>ATP</name>
        <dbReference type="ChEBI" id="CHEBI:30616"/>
    </ligand>
</feature>
<dbReference type="InterPro" id="IPR013098">
    <property type="entry name" value="Ig_I-set"/>
</dbReference>
<protein>
    <submittedName>
        <fullName evidence="11">Titin homolog</fullName>
    </submittedName>
</protein>
<proteinExistence type="predicted"/>
<dbReference type="Gene3D" id="2.60.40.10">
    <property type="entry name" value="Immunoglobulins"/>
    <property type="match status" value="4"/>
</dbReference>
<keyword evidence="3 7" id="KW-0547">Nucleotide-binding</keyword>
<gene>
    <name evidence="11" type="primary">LOC112045838</name>
</gene>